<evidence type="ECO:0000313" key="2">
    <source>
        <dbReference type="EMBL" id="XCM83021.1"/>
    </source>
</evidence>
<dbReference type="RefSeq" id="WP_354643956.1">
    <property type="nucleotide sequence ID" value="NZ_CP159872.1"/>
</dbReference>
<keyword evidence="1" id="KW-0472">Membrane</keyword>
<dbReference type="KEGG" id="kcm:ABWK59_30910"/>
<accession>A0AAU8K4K7</accession>
<protein>
    <submittedName>
        <fullName evidence="2">Uncharacterized protein</fullName>
    </submittedName>
</protein>
<keyword evidence="1" id="KW-0812">Transmembrane</keyword>
<dbReference type="EMBL" id="CP159872">
    <property type="protein sequence ID" value="XCM83021.1"/>
    <property type="molecule type" value="Genomic_DNA"/>
</dbReference>
<evidence type="ECO:0000256" key="1">
    <source>
        <dbReference type="SAM" id="Phobius"/>
    </source>
</evidence>
<reference evidence="2" key="1">
    <citation type="submission" date="2024-06" db="EMBL/GenBank/DDBJ databases">
        <title>The genome sequences of Kitasatospora sp. strain HUAS MG31.</title>
        <authorList>
            <person name="Mo P."/>
        </authorList>
    </citation>
    <scope>NUCLEOTIDE SEQUENCE</scope>
    <source>
        <strain evidence="2">HUAS MG31</strain>
    </source>
</reference>
<organism evidence="2">
    <name type="scientific">Kitasatospora camelliae</name>
    <dbReference type="NCBI Taxonomy" id="3156397"/>
    <lineage>
        <taxon>Bacteria</taxon>
        <taxon>Bacillati</taxon>
        <taxon>Actinomycetota</taxon>
        <taxon>Actinomycetes</taxon>
        <taxon>Kitasatosporales</taxon>
        <taxon>Streptomycetaceae</taxon>
        <taxon>Kitasatospora</taxon>
    </lineage>
</organism>
<name>A0AAU8K4K7_9ACTN</name>
<sequence>MTTKTIARNMAGFTLPLGAIAEGLAITRTHVPAAIAGLAVLIVGVAAIVTLVIDAAIRDTSEDRRNLHAAQARATDEYTRCIAMRAVLDAETDRVLRGAEQAEAARERSYQSRLEELVANVEDMRASIKREGYELALDHMERGILTLPAQQSSGSAQVIAMPQRPVGSTASGQEVNVPS</sequence>
<proteinExistence type="predicted"/>
<keyword evidence="1" id="KW-1133">Transmembrane helix</keyword>
<feature type="transmembrane region" description="Helical" evidence="1">
    <location>
        <begin position="35"/>
        <end position="57"/>
    </location>
</feature>
<dbReference type="AlphaFoldDB" id="A0AAU8K4K7"/>
<gene>
    <name evidence="2" type="ORF">ABWK59_30910</name>
</gene>